<sequence>MPDQNVSRQRVPPQNIEAEMSVLGSMMLGEETSLIAIELLSEESFYHDAHRKIFSSIISLFENGRPVDLITLTEELRRQKNLKKVGGAAYLTSLLNYVYSSANIEHYAKIVRDKAILRNIISTATQIIADSYEDNQEVGMFLDRVESQVFSISKEAIKGDFALIKDLIPDSIELAETLTQQKRFVTGIETGFPDFDEKTSGLQLSDLIIIAGRPSMGKSTLAMNIAQHVAIHKKIPVAIFSLETSKEQVVLRMLCSEARVDGMKLRRGYLSASKFSDLTLAAGRLEEAPIFIDDTPSISTVELCARARRLKSKENIGLIIIDYLQIMRSYARGENRQQEMSEISRSMKALARELKIPVIAISQLSREVERRGKGARPQLSDLRESGALEQDADLVAFLHRPSPDEDKHLIELRIEKQRNGPIGVVRFVFIAEYTRFESYTDHQE</sequence>
<evidence type="ECO:0000256" key="9">
    <source>
        <dbReference type="ARBA" id="ARBA00023235"/>
    </source>
</evidence>
<dbReference type="NCBIfam" id="NF004384">
    <property type="entry name" value="PRK05748.1"/>
    <property type="match status" value="1"/>
</dbReference>
<dbReference type="AlphaFoldDB" id="A0A399FY31"/>
<evidence type="ECO:0000259" key="13">
    <source>
        <dbReference type="PROSITE" id="PS51199"/>
    </source>
</evidence>
<dbReference type="InterPro" id="IPR007694">
    <property type="entry name" value="DNA_helicase_DnaB-like_C"/>
</dbReference>
<evidence type="ECO:0000256" key="3">
    <source>
        <dbReference type="ARBA" id="ARBA00022705"/>
    </source>
</evidence>
<dbReference type="SMART" id="SM00382">
    <property type="entry name" value="AAA"/>
    <property type="match status" value="1"/>
</dbReference>
<dbReference type="InterPro" id="IPR007692">
    <property type="entry name" value="DNA_helicase_DnaB"/>
</dbReference>
<keyword evidence="5 12" id="KW-0378">Hydrolase</keyword>
<reference evidence="14 15" key="1">
    <citation type="submission" date="2018-08" db="EMBL/GenBank/DDBJ databases">
        <title>Draft genome of candidate division NPL-UPA2 bacterium Unc8 that adapted to ultra-basic serpentinizing groundwater.</title>
        <authorList>
            <person name="Ishii S."/>
            <person name="Suzuki S."/>
            <person name="Nealson K.H."/>
        </authorList>
    </citation>
    <scope>NUCLEOTIDE SEQUENCE [LARGE SCALE GENOMIC DNA]</scope>
    <source>
        <strain evidence="14">Unc8</strain>
    </source>
</reference>
<dbReference type="PROSITE" id="PS51199">
    <property type="entry name" value="SF4_HELICASE"/>
    <property type="match status" value="1"/>
</dbReference>
<evidence type="ECO:0000313" key="15">
    <source>
        <dbReference type="Proteomes" id="UP000266287"/>
    </source>
</evidence>
<dbReference type="Gene3D" id="3.40.50.300">
    <property type="entry name" value="P-loop containing nucleotide triphosphate hydrolases"/>
    <property type="match status" value="1"/>
</dbReference>
<dbReference type="EMBL" id="NDHY01000007">
    <property type="protein sequence ID" value="RII00103.1"/>
    <property type="molecule type" value="Genomic_DNA"/>
</dbReference>
<keyword evidence="8 12" id="KW-0238">DNA-binding</keyword>
<comment type="function">
    <text evidence="12">The main replicative DNA helicase, it participates in initiation and elongation during chromosome replication. Travels ahead of the DNA replisome, separating dsDNA into templates for DNA synthesis. A processive ATP-dependent 5'-3' DNA helicase it has DNA-dependent ATPase activity.</text>
</comment>
<accession>A0A399FY31</accession>
<evidence type="ECO:0000256" key="1">
    <source>
        <dbReference type="ARBA" id="ARBA00008428"/>
    </source>
</evidence>
<dbReference type="Pfam" id="PF00772">
    <property type="entry name" value="DnaB"/>
    <property type="match status" value="1"/>
</dbReference>
<evidence type="ECO:0000313" key="14">
    <source>
        <dbReference type="EMBL" id="RII00103.1"/>
    </source>
</evidence>
<dbReference type="InterPro" id="IPR036185">
    <property type="entry name" value="DNA_heli_DnaB-like_N_sf"/>
</dbReference>
<dbReference type="GO" id="GO:1990077">
    <property type="term" value="C:primosome complex"/>
    <property type="evidence" value="ECO:0007669"/>
    <property type="project" value="UniProtKB-UniRule"/>
</dbReference>
<keyword evidence="2 12" id="KW-0639">Primosome</keyword>
<keyword evidence="9" id="KW-0413">Isomerase</keyword>
<protein>
    <recommendedName>
        <fullName evidence="11 12">Replicative DNA helicase</fullName>
        <ecNumber evidence="11 12">5.6.2.3</ecNumber>
    </recommendedName>
</protein>
<comment type="similarity">
    <text evidence="1 12">Belongs to the helicase family. DnaB subfamily.</text>
</comment>
<keyword evidence="6 12" id="KW-0347">Helicase</keyword>
<dbReference type="InterPro" id="IPR027417">
    <property type="entry name" value="P-loop_NTPase"/>
</dbReference>
<dbReference type="FunFam" id="1.10.860.10:FF:000001">
    <property type="entry name" value="Replicative DNA helicase"/>
    <property type="match status" value="1"/>
</dbReference>
<organism evidence="14 15">
    <name type="scientific">candidate division NPL-UPA2 bacterium Unc8</name>
    <dbReference type="NCBI Taxonomy" id="1980939"/>
    <lineage>
        <taxon>Bacteria</taxon>
    </lineage>
</organism>
<evidence type="ECO:0000256" key="10">
    <source>
        <dbReference type="ARBA" id="ARBA00048954"/>
    </source>
</evidence>
<dbReference type="CDD" id="cd00984">
    <property type="entry name" value="DnaB_C"/>
    <property type="match status" value="1"/>
</dbReference>
<keyword evidence="3 12" id="KW-0235">DNA replication</keyword>
<evidence type="ECO:0000256" key="7">
    <source>
        <dbReference type="ARBA" id="ARBA00022840"/>
    </source>
</evidence>
<evidence type="ECO:0000256" key="11">
    <source>
        <dbReference type="NCBIfam" id="TIGR00665"/>
    </source>
</evidence>
<dbReference type="PANTHER" id="PTHR30153">
    <property type="entry name" value="REPLICATIVE DNA HELICASE DNAB"/>
    <property type="match status" value="1"/>
</dbReference>
<dbReference type="GO" id="GO:0016887">
    <property type="term" value="F:ATP hydrolysis activity"/>
    <property type="evidence" value="ECO:0007669"/>
    <property type="project" value="RHEA"/>
</dbReference>
<dbReference type="GO" id="GO:0005524">
    <property type="term" value="F:ATP binding"/>
    <property type="evidence" value="ECO:0007669"/>
    <property type="project" value="UniProtKB-UniRule"/>
</dbReference>
<evidence type="ECO:0000256" key="4">
    <source>
        <dbReference type="ARBA" id="ARBA00022741"/>
    </source>
</evidence>
<dbReference type="SUPFAM" id="SSF52540">
    <property type="entry name" value="P-loop containing nucleoside triphosphate hydrolases"/>
    <property type="match status" value="1"/>
</dbReference>
<evidence type="ECO:0000256" key="6">
    <source>
        <dbReference type="ARBA" id="ARBA00022806"/>
    </source>
</evidence>
<comment type="catalytic activity">
    <reaction evidence="10 12">
        <text>ATP + H2O = ADP + phosphate + H(+)</text>
        <dbReference type="Rhea" id="RHEA:13065"/>
        <dbReference type="ChEBI" id="CHEBI:15377"/>
        <dbReference type="ChEBI" id="CHEBI:15378"/>
        <dbReference type="ChEBI" id="CHEBI:30616"/>
        <dbReference type="ChEBI" id="CHEBI:43474"/>
        <dbReference type="ChEBI" id="CHEBI:456216"/>
        <dbReference type="EC" id="5.6.2.3"/>
    </reaction>
</comment>
<dbReference type="PANTHER" id="PTHR30153:SF2">
    <property type="entry name" value="REPLICATIVE DNA HELICASE"/>
    <property type="match status" value="1"/>
</dbReference>
<dbReference type="NCBIfam" id="TIGR00665">
    <property type="entry name" value="DnaB"/>
    <property type="match status" value="1"/>
</dbReference>
<evidence type="ECO:0000256" key="8">
    <source>
        <dbReference type="ARBA" id="ARBA00023125"/>
    </source>
</evidence>
<evidence type="ECO:0000256" key="5">
    <source>
        <dbReference type="ARBA" id="ARBA00022801"/>
    </source>
</evidence>
<dbReference type="InterPro" id="IPR003593">
    <property type="entry name" value="AAA+_ATPase"/>
</dbReference>
<keyword evidence="4 12" id="KW-0547">Nucleotide-binding</keyword>
<evidence type="ECO:0000256" key="12">
    <source>
        <dbReference type="RuleBase" id="RU362085"/>
    </source>
</evidence>
<dbReference type="GO" id="GO:0003677">
    <property type="term" value="F:DNA binding"/>
    <property type="evidence" value="ECO:0007669"/>
    <property type="project" value="UniProtKB-UniRule"/>
</dbReference>
<gene>
    <name evidence="14" type="ORF">B9J77_03725</name>
</gene>
<proteinExistence type="inferred from homology"/>
<dbReference type="InterPro" id="IPR007693">
    <property type="entry name" value="DNA_helicase_DnaB-like_N"/>
</dbReference>
<dbReference type="EC" id="5.6.2.3" evidence="11 12"/>
<dbReference type="Pfam" id="PF03796">
    <property type="entry name" value="DnaB_C"/>
    <property type="match status" value="1"/>
</dbReference>
<keyword evidence="7 12" id="KW-0067">ATP-binding</keyword>
<dbReference type="GO" id="GO:0043139">
    <property type="term" value="F:5'-3' DNA helicase activity"/>
    <property type="evidence" value="ECO:0007669"/>
    <property type="project" value="UniProtKB-EC"/>
</dbReference>
<comment type="caution">
    <text evidence="14">The sequence shown here is derived from an EMBL/GenBank/DDBJ whole genome shotgun (WGS) entry which is preliminary data.</text>
</comment>
<dbReference type="Gene3D" id="1.10.860.10">
    <property type="entry name" value="DNAb Helicase, Chain A"/>
    <property type="match status" value="1"/>
</dbReference>
<dbReference type="Proteomes" id="UP000266287">
    <property type="component" value="Unassembled WGS sequence"/>
</dbReference>
<dbReference type="SUPFAM" id="SSF48024">
    <property type="entry name" value="N-terminal domain of DnaB helicase"/>
    <property type="match status" value="1"/>
</dbReference>
<evidence type="ECO:0000256" key="2">
    <source>
        <dbReference type="ARBA" id="ARBA00022515"/>
    </source>
</evidence>
<name>A0A399FY31_UNCN2</name>
<dbReference type="GO" id="GO:0005829">
    <property type="term" value="C:cytosol"/>
    <property type="evidence" value="ECO:0007669"/>
    <property type="project" value="TreeGrafter"/>
</dbReference>
<dbReference type="InterPro" id="IPR016136">
    <property type="entry name" value="DNA_helicase_N/primase_C"/>
</dbReference>
<dbReference type="GO" id="GO:0006269">
    <property type="term" value="P:DNA replication, synthesis of primer"/>
    <property type="evidence" value="ECO:0007669"/>
    <property type="project" value="UniProtKB-UniRule"/>
</dbReference>
<feature type="domain" description="SF4 helicase" evidence="13">
    <location>
        <begin position="181"/>
        <end position="443"/>
    </location>
</feature>